<organism evidence="8">
    <name type="scientific">Staphylothermus marinus</name>
    <dbReference type="NCBI Taxonomy" id="2280"/>
    <lineage>
        <taxon>Archaea</taxon>
        <taxon>Thermoproteota</taxon>
        <taxon>Thermoprotei</taxon>
        <taxon>Desulfurococcales</taxon>
        <taxon>Desulfurococcaceae</taxon>
        <taxon>Staphylothermus</taxon>
    </lineage>
</organism>
<proteinExistence type="predicted"/>
<evidence type="ECO:0000259" key="7">
    <source>
        <dbReference type="Pfam" id="PF13244"/>
    </source>
</evidence>
<evidence type="ECO:0000256" key="3">
    <source>
        <dbReference type="ARBA" id="ARBA00022692"/>
    </source>
</evidence>
<feature type="transmembrane region" description="Helical" evidence="6">
    <location>
        <begin position="6"/>
        <end position="28"/>
    </location>
</feature>
<dbReference type="GO" id="GO:0005886">
    <property type="term" value="C:plasma membrane"/>
    <property type="evidence" value="ECO:0007669"/>
    <property type="project" value="UniProtKB-SubCell"/>
</dbReference>
<keyword evidence="4 6" id="KW-1133">Transmembrane helix</keyword>
<reference evidence="8" key="1">
    <citation type="journal article" date="2020" name="mSystems">
        <title>Genome- and Community-Level Interaction Insights into Carbon Utilization and Element Cycling Functions of Hydrothermarchaeota in Hydrothermal Sediment.</title>
        <authorList>
            <person name="Zhou Z."/>
            <person name="Liu Y."/>
            <person name="Xu W."/>
            <person name="Pan J."/>
            <person name="Luo Z.H."/>
            <person name="Li M."/>
        </authorList>
    </citation>
    <scope>NUCLEOTIDE SEQUENCE [LARGE SCALE GENOMIC DNA]</scope>
    <source>
        <strain evidence="9">SpSt-638</strain>
        <strain evidence="8">SpSt-642</strain>
    </source>
</reference>
<comment type="caution">
    <text evidence="8">The sequence shown here is derived from an EMBL/GenBank/DDBJ whole genome shotgun (WGS) entry which is preliminary data.</text>
</comment>
<feature type="domain" description="MrpA C-terminal/MbhD" evidence="7">
    <location>
        <begin position="19"/>
        <end position="82"/>
    </location>
</feature>
<dbReference type="EMBL" id="DTBE01000001">
    <property type="protein sequence ID" value="HGQ59105.1"/>
    <property type="molecule type" value="Genomic_DNA"/>
</dbReference>
<evidence type="ECO:0000256" key="2">
    <source>
        <dbReference type="ARBA" id="ARBA00022475"/>
    </source>
</evidence>
<comment type="subcellular location">
    <subcellularLocation>
        <location evidence="1">Cell membrane</location>
        <topology evidence="1">Multi-pass membrane protein</topology>
    </subcellularLocation>
</comment>
<keyword evidence="2" id="KW-1003">Cell membrane</keyword>
<evidence type="ECO:0000256" key="4">
    <source>
        <dbReference type="ARBA" id="ARBA00022989"/>
    </source>
</evidence>
<accession>A0A7C4HDM7</accession>
<evidence type="ECO:0000256" key="1">
    <source>
        <dbReference type="ARBA" id="ARBA00004651"/>
    </source>
</evidence>
<evidence type="ECO:0000313" key="9">
    <source>
        <dbReference type="EMBL" id="HGQ59105.1"/>
    </source>
</evidence>
<dbReference type="Gene3D" id="1.20.120.1200">
    <property type="entry name" value="NADH-ubiquinone/plastoquinone oxidoreductase chain 6, subunit NuoJ"/>
    <property type="match status" value="1"/>
</dbReference>
<protein>
    <submittedName>
        <fullName evidence="8">DUF4040 domain-containing protein</fullName>
    </submittedName>
</protein>
<gene>
    <name evidence="9" type="ORF">ENU09_00040</name>
    <name evidence="8" type="ORF">ENU14_05760</name>
</gene>
<feature type="transmembrane region" description="Helical" evidence="6">
    <location>
        <begin position="35"/>
        <end position="53"/>
    </location>
</feature>
<feature type="transmembrane region" description="Helical" evidence="6">
    <location>
        <begin position="59"/>
        <end position="78"/>
    </location>
</feature>
<evidence type="ECO:0000313" key="8">
    <source>
        <dbReference type="EMBL" id="HGM59067.1"/>
    </source>
</evidence>
<dbReference type="AlphaFoldDB" id="A0A7C4HDM7"/>
<dbReference type="EMBL" id="DTBJ01000051">
    <property type="protein sequence ID" value="HGM59067.1"/>
    <property type="molecule type" value="Genomic_DNA"/>
</dbReference>
<evidence type="ECO:0000256" key="5">
    <source>
        <dbReference type="ARBA" id="ARBA00023136"/>
    </source>
</evidence>
<keyword evidence="3 6" id="KW-0812">Transmembrane</keyword>
<sequence length="87" mass="9711">MINLELLLYAFMALLSISSVIAVYLAIFEKKLVRAVVFSAIQSTLYAILYYLLMAPDIALVYIPVSVGLYPAVILILIRKTEGEEKV</sequence>
<name>A0A7C4HDM7_STAMA</name>
<dbReference type="Pfam" id="PF13244">
    <property type="entry name" value="MbhD"/>
    <property type="match status" value="1"/>
</dbReference>
<keyword evidence="5 6" id="KW-0472">Membrane</keyword>
<evidence type="ECO:0000256" key="6">
    <source>
        <dbReference type="SAM" id="Phobius"/>
    </source>
</evidence>
<dbReference type="InterPro" id="IPR042106">
    <property type="entry name" value="Nuo/plastoQ_OxRdtase_6_NuoJ"/>
</dbReference>
<dbReference type="InterPro" id="IPR025383">
    <property type="entry name" value="MrpA_C/MbhD"/>
</dbReference>